<dbReference type="EMBL" id="JABFDY010000017">
    <property type="protein sequence ID" value="KAF7694846.1"/>
    <property type="molecule type" value="Genomic_DNA"/>
</dbReference>
<evidence type="ECO:0000313" key="2">
    <source>
        <dbReference type="EMBL" id="KAF7694846.1"/>
    </source>
</evidence>
<dbReference type="Proteomes" id="UP000606274">
    <property type="component" value="Unassembled WGS sequence"/>
</dbReference>
<protein>
    <submittedName>
        <fullName evidence="2">Uncharacterized protein</fullName>
    </submittedName>
</protein>
<gene>
    <name evidence="2" type="ORF">HF521_006569</name>
</gene>
<sequence length="264" mass="29541">MGKISIKSSSKKRRLYSTESENEQQEVNVKEESENSFPEAKENQSDGLSVSTPSTPTSLSINTSASDQSHVVTPAFSSSNIGRVTINTSIVNITPHRREKNNKAQDVSELDSTTTILRTPRKSRKWKRSRRSAARRCLPFQTRTMVGEISGALVTAEYHCSGCGLKIPSWNPPRFRVRCSGCKTSWRCDKVPCTCKAKIVLEQERGQIQRVTLDDLLLRSIVRFKLKGYCKTKSIEMKILKVGTVRVMYDAGVVSSVTKFTDSL</sequence>
<dbReference type="OrthoDB" id="8946945at2759"/>
<name>A0A8T0ARK6_SILME</name>
<comment type="caution">
    <text evidence="2">The sequence shown here is derived from an EMBL/GenBank/DDBJ whole genome shotgun (WGS) entry which is preliminary data.</text>
</comment>
<feature type="compositionally biased region" description="Low complexity" evidence="1">
    <location>
        <begin position="48"/>
        <end position="64"/>
    </location>
</feature>
<reference evidence="2" key="1">
    <citation type="submission" date="2020-08" db="EMBL/GenBank/DDBJ databases">
        <title>Chromosome-level assembly of Southern catfish (Silurus meridionalis) provides insights into visual adaptation to the nocturnal and benthic lifestyles.</title>
        <authorList>
            <person name="Zhang Y."/>
            <person name="Wang D."/>
            <person name="Peng Z."/>
        </authorList>
    </citation>
    <scope>NUCLEOTIDE SEQUENCE</scope>
    <source>
        <strain evidence="2">SWU-2019-XX</strain>
        <tissue evidence="2">Muscle</tissue>
    </source>
</reference>
<evidence type="ECO:0000313" key="3">
    <source>
        <dbReference type="Proteomes" id="UP000606274"/>
    </source>
</evidence>
<dbReference type="AlphaFoldDB" id="A0A8T0ARK6"/>
<accession>A0A8T0ARK6</accession>
<keyword evidence="3" id="KW-1185">Reference proteome</keyword>
<organism evidence="2 3">
    <name type="scientific">Silurus meridionalis</name>
    <name type="common">Southern catfish</name>
    <name type="synonym">Silurus soldatovi meridionalis</name>
    <dbReference type="NCBI Taxonomy" id="175797"/>
    <lineage>
        <taxon>Eukaryota</taxon>
        <taxon>Metazoa</taxon>
        <taxon>Chordata</taxon>
        <taxon>Craniata</taxon>
        <taxon>Vertebrata</taxon>
        <taxon>Euteleostomi</taxon>
        <taxon>Actinopterygii</taxon>
        <taxon>Neopterygii</taxon>
        <taxon>Teleostei</taxon>
        <taxon>Ostariophysi</taxon>
        <taxon>Siluriformes</taxon>
        <taxon>Siluridae</taxon>
        <taxon>Silurus</taxon>
    </lineage>
</organism>
<evidence type="ECO:0000256" key="1">
    <source>
        <dbReference type="SAM" id="MobiDB-lite"/>
    </source>
</evidence>
<proteinExistence type="predicted"/>
<feature type="compositionally biased region" description="Basic and acidic residues" evidence="1">
    <location>
        <begin position="28"/>
        <end position="44"/>
    </location>
</feature>
<feature type="region of interest" description="Disordered" evidence="1">
    <location>
        <begin position="1"/>
        <end position="70"/>
    </location>
</feature>